<keyword evidence="3" id="KW-1185">Reference proteome</keyword>
<reference evidence="2" key="1">
    <citation type="submission" date="2020-09" db="EMBL/GenBank/DDBJ databases">
        <authorList>
            <person name="Kikuchi T."/>
        </authorList>
    </citation>
    <scope>NUCLEOTIDE SEQUENCE</scope>
    <source>
        <strain evidence="2">SH1</strain>
    </source>
</reference>
<comment type="caution">
    <text evidence="2">The sequence shown here is derived from an EMBL/GenBank/DDBJ whole genome shotgun (WGS) entry which is preliminary data.</text>
</comment>
<dbReference type="AlphaFoldDB" id="A0A811LSW4"/>
<keyword evidence="1" id="KW-0472">Membrane</keyword>
<feature type="transmembrane region" description="Helical" evidence="1">
    <location>
        <begin position="76"/>
        <end position="99"/>
    </location>
</feature>
<dbReference type="OrthoDB" id="5874730at2759"/>
<dbReference type="EMBL" id="CAJFCW020000006">
    <property type="protein sequence ID" value="CAG9127562.1"/>
    <property type="molecule type" value="Genomic_DNA"/>
</dbReference>
<dbReference type="EMBL" id="CAJFDH010000006">
    <property type="protein sequence ID" value="CAD5230173.1"/>
    <property type="molecule type" value="Genomic_DNA"/>
</dbReference>
<dbReference type="Proteomes" id="UP000783686">
    <property type="component" value="Unassembled WGS sequence"/>
</dbReference>
<feature type="transmembrane region" description="Helical" evidence="1">
    <location>
        <begin position="9"/>
        <end position="28"/>
    </location>
</feature>
<name>A0A811LSW4_9BILA</name>
<gene>
    <name evidence="2" type="ORF">BOKJ2_LOCUS14003</name>
</gene>
<protein>
    <submittedName>
        <fullName evidence="2">Uncharacterized protein</fullName>
    </submittedName>
</protein>
<keyword evidence="1" id="KW-0812">Transmembrane</keyword>
<dbReference type="Proteomes" id="UP000614601">
    <property type="component" value="Unassembled WGS sequence"/>
</dbReference>
<evidence type="ECO:0000313" key="3">
    <source>
        <dbReference type="Proteomes" id="UP000614601"/>
    </source>
</evidence>
<organism evidence="2 3">
    <name type="scientific">Bursaphelenchus okinawaensis</name>
    <dbReference type="NCBI Taxonomy" id="465554"/>
    <lineage>
        <taxon>Eukaryota</taxon>
        <taxon>Metazoa</taxon>
        <taxon>Ecdysozoa</taxon>
        <taxon>Nematoda</taxon>
        <taxon>Chromadorea</taxon>
        <taxon>Rhabditida</taxon>
        <taxon>Tylenchina</taxon>
        <taxon>Tylenchomorpha</taxon>
        <taxon>Aphelenchoidea</taxon>
        <taxon>Aphelenchoididae</taxon>
        <taxon>Bursaphelenchus</taxon>
    </lineage>
</organism>
<feature type="transmembrane region" description="Helical" evidence="1">
    <location>
        <begin position="111"/>
        <end position="134"/>
    </location>
</feature>
<accession>A0A811LSW4</accession>
<evidence type="ECO:0000256" key="1">
    <source>
        <dbReference type="SAM" id="Phobius"/>
    </source>
</evidence>
<keyword evidence="1" id="KW-1133">Transmembrane helix</keyword>
<sequence length="169" mass="19431">MIAATWAKIFSGLFLIIYGVLSLVLLFIGLNATIALVIGLGTLFLTFLALLYVIGLQKKNDWVMIPFVVAEMIFRVFFGFLIGGIWIVYLLALFDLIHVESPIESVGNLQFLFLLALGLTLLFAVWIRILLVFYDGYRQVKKHNDRRRMEMEPSENYYMRITTSRPTKL</sequence>
<proteinExistence type="predicted"/>
<evidence type="ECO:0000313" key="2">
    <source>
        <dbReference type="EMBL" id="CAD5230173.1"/>
    </source>
</evidence>
<feature type="transmembrane region" description="Helical" evidence="1">
    <location>
        <begin position="34"/>
        <end position="55"/>
    </location>
</feature>